<dbReference type="InterPro" id="IPR049326">
    <property type="entry name" value="Rhodopsin_dom_fungi"/>
</dbReference>
<dbReference type="Proteomes" id="UP001281003">
    <property type="component" value="Unassembled WGS sequence"/>
</dbReference>
<dbReference type="EMBL" id="JAUTDP010000001">
    <property type="protein sequence ID" value="KAK3402541.1"/>
    <property type="molecule type" value="Genomic_DNA"/>
</dbReference>
<accession>A0AAE0PM49</accession>
<evidence type="ECO:0000256" key="3">
    <source>
        <dbReference type="ARBA" id="ARBA00022989"/>
    </source>
</evidence>
<evidence type="ECO:0000256" key="6">
    <source>
        <dbReference type="SAM" id="MobiDB-lite"/>
    </source>
</evidence>
<feature type="transmembrane region" description="Helical" evidence="7">
    <location>
        <begin position="265"/>
        <end position="285"/>
    </location>
</feature>
<protein>
    <recommendedName>
        <fullName evidence="8">Rhodopsin domain-containing protein</fullName>
    </recommendedName>
</protein>
<evidence type="ECO:0000256" key="7">
    <source>
        <dbReference type="SAM" id="Phobius"/>
    </source>
</evidence>
<reference evidence="9" key="2">
    <citation type="submission" date="2023-07" db="EMBL/GenBank/DDBJ databases">
        <authorList>
            <consortium name="Lawrence Berkeley National Laboratory"/>
            <person name="Haridas S."/>
            <person name="Hensen N."/>
            <person name="Bonometti L."/>
            <person name="Westerberg I."/>
            <person name="Brannstrom I.O."/>
            <person name="Guillou S."/>
            <person name="Cros-Aarteil S."/>
            <person name="Calhoun S."/>
            <person name="Kuo A."/>
            <person name="Mondo S."/>
            <person name="Pangilinan J."/>
            <person name="Riley R."/>
            <person name="LaButti K."/>
            <person name="Andreopoulos B."/>
            <person name="Lipzen A."/>
            <person name="Chen C."/>
            <person name="Yanf M."/>
            <person name="Daum C."/>
            <person name="Ng V."/>
            <person name="Clum A."/>
            <person name="Steindorff A."/>
            <person name="Ohm R."/>
            <person name="Martin F."/>
            <person name="Silar P."/>
            <person name="Natvig D."/>
            <person name="Lalanne C."/>
            <person name="Gautier V."/>
            <person name="Ament-velasquez S.L."/>
            <person name="Kruys A."/>
            <person name="Hutchinson M.I."/>
            <person name="Powell A.J."/>
            <person name="Barry K."/>
            <person name="Miller A.N."/>
            <person name="Grigoriev I.V."/>
            <person name="Debuchy R."/>
            <person name="Gladieux P."/>
            <person name="Thoren M.H."/>
            <person name="Johannesson H."/>
        </authorList>
    </citation>
    <scope>NUCLEOTIDE SEQUENCE</scope>
    <source>
        <strain evidence="9">FGSC 1904</strain>
    </source>
</reference>
<evidence type="ECO:0000256" key="5">
    <source>
        <dbReference type="ARBA" id="ARBA00038359"/>
    </source>
</evidence>
<evidence type="ECO:0000256" key="2">
    <source>
        <dbReference type="ARBA" id="ARBA00022692"/>
    </source>
</evidence>
<feature type="region of interest" description="Disordered" evidence="6">
    <location>
        <begin position="354"/>
        <end position="417"/>
    </location>
</feature>
<comment type="similarity">
    <text evidence="5">Belongs to the SAT4 family.</text>
</comment>
<evidence type="ECO:0000256" key="1">
    <source>
        <dbReference type="ARBA" id="ARBA00004141"/>
    </source>
</evidence>
<dbReference type="PANTHER" id="PTHR33048:SF47">
    <property type="entry name" value="INTEGRAL MEMBRANE PROTEIN-RELATED"/>
    <property type="match status" value="1"/>
</dbReference>
<evidence type="ECO:0000256" key="4">
    <source>
        <dbReference type="ARBA" id="ARBA00023136"/>
    </source>
</evidence>
<feature type="compositionally biased region" description="Polar residues" evidence="6">
    <location>
        <begin position="354"/>
        <end position="384"/>
    </location>
</feature>
<feature type="compositionally biased region" description="Low complexity" evidence="6">
    <location>
        <begin position="484"/>
        <end position="495"/>
    </location>
</feature>
<feature type="region of interest" description="Disordered" evidence="6">
    <location>
        <begin position="302"/>
        <end position="341"/>
    </location>
</feature>
<dbReference type="AlphaFoldDB" id="A0AAE0PM49"/>
<organism evidence="9 10">
    <name type="scientific">Sordaria brevicollis</name>
    <dbReference type="NCBI Taxonomy" id="83679"/>
    <lineage>
        <taxon>Eukaryota</taxon>
        <taxon>Fungi</taxon>
        <taxon>Dikarya</taxon>
        <taxon>Ascomycota</taxon>
        <taxon>Pezizomycotina</taxon>
        <taxon>Sordariomycetes</taxon>
        <taxon>Sordariomycetidae</taxon>
        <taxon>Sordariales</taxon>
        <taxon>Sordariaceae</taxon>
        <taxon>Sordaria</taxon>
    </lineage>
</organism>
<comment type="caution">
    <text evidence="9">The sequence shown here is derived from an EMBL/GenBank/DDBJ whole genome shotgun (WGS) entry which is preliminary data.</text>
</comment>
<keyword evidence="4 7" id="KW-0472">Membrane</keyword>
<proteinExistence type="inferred from homology"/>
<evidence type="ECO:0000313" key="10">
    <source>
        <dbReference type="Proteomes" id="UP001281003"/>
    </source>
</evidence>
<dbReference type="Pfam" id="PF20684">
    <property type="entry name" value="Fung_rhodopsin"/>
    <property type="match status" value="1"/>
</dbReference>
<evidence type="ECO:0000259" key="8">
    <source>
        <dbReference type="Pfam" id="PF20684"/>
    </source>
</evidence>
<feature type="transmembrane region" description="Helical" evidence="7">
    <location>
        <begin position="145"/>
        <end position="169"/>
    </location>
</feature>
<feature type="transmembrane region" description="Helical" evidence="7">
    <location>
        <begin position="66"/>
        <end position="86"/>
    </location>
</feature>
<feature type="compositionally biased region" description="Low complexity" evidence="6">
    <location>
        <begin position="399"/>
        <end position="411"/>
    </location>
</feature>
<dbReference type="PANTHER" id="PTHR33048">
    <property type="entry name" value="PTH11-LIKE INTEGRAL MEMBRANE PROTEIN (AFU_ORTHOLOGUE AFUA_5G11245)"/>
    <property type="match status" value="1"/>
</dbReference>
<reference evidence="9" key="1">
    <citation type="journal article" date="2023" name="Mol. Phylogenet. Evol.">
        <title>Genome-scale phylogeny and comparative genomics of the fungal order Sordariales.</title>
        <authorList>
            <person name="Hensen N."/>
            <person name="Bonometti L."/>
            <person name="Westerberg I."/>
            <person name="Brannstrom I.O."/>
            <person name="Guillou S."/>
            <person name="Cros-Aarteil S."/>
            <person name="Calhoun S."/>
            <person name="Haridas S."/>
            <person name="Kuo A."/>
            <person name="Mondo S."/>
            <person name="Pangilinan J."/>
            <person name="Riley R."/>
            <person name="LaButti K."/>
            <person name="Andreopoulos B."/>
            <person name="Lipzen A."/>
            <person name="Chen C."/>
            <person name="Yan M."/>
            <person name="Daum C."/>
            <person name="Ng V."/>
            <person name="Clum A."/>
            <person name="Steindorff A."/>
            <person name="Ohm R.A."/>
            <person name="Martin F."/>
            <person name="Silar P."/>
            <person name="Natvig D.O."/>
            <person name="Lalanne C."/>
            <person name="Gautier V."/>
            <person name="Ament-Velasquez S.L."/>
            <person name="Kruys A."/>
            <person name="Hutchinson M.I."/>
            <person name="Powell A.J."/>
            <person name="Barry K."/>
            <person name="Miller A.N."/>
            <person name="Grigoriev I.V."/>
            <person name="Debuchy R."/>
            <person name="Gladieux P."/>
            <person name="Hiltunen Thoren M."/>
            <person name="Johannesson H."/>
        </authorList>
    </citation>
    <scope>NUCLEOTIDE SEQUENCE</scope>
    <source>
        <strain evidence="9">FGSC 1904</strain>
    </source>
</reference>
<comment type="subcellular location">
    <subcellularLocation>
        <location evidence="1">Membrane</location>
        <topology evidence="1">Multi-pass membrane protein</topology>
    </subcellularLocation>
</comment>
<feature type="compositionally biased region" description="Polar residues" evidence="6">
    <location>
        <begin position="302"/>
        <end position="311"/>
    </location>
</feature>
<evidence type="ECO:0000313" key="9">
    <source>
        <dbReference type="EMBL" id="KAK3402541.1"/>
    </source>
</evidence>
<keyword evidence="3 7" id="KW-1133">Transmembrane helix</keyword>
<keyword evidence="2 7" id="KW-0812">Transmembrane</keyword>
<keyword evidence="10" id="KW-1185">Reference proteome</keyword>
<dbReference type="InterPro" id="IPR052337">
    <property type="entry name" value="SAT4-like"/>
</dbReference>
<feature type="transmembrane region" description="Helical" evidence="7">
    <location>
        <begin position="228"/>
        <end position="253"/>
    </location>
</feature>
<sequence>MAEGWTLEDIPAMMPPEGQLPNFVNPETMHPVVLGVAIGTMVLMVVALVIRIFTKAFLLREVKIEDYTAILGTAGIILWESIFIYQSKHGFSRHLWNVRFVDIENLSYWNYLAEISYASTMFLAKSSILFQFKRIFCPGSRRDPIWWCIHILLILNAGHSISAIFTYTFQCNPREKAWKPLMDGKCIDIAAAIIFGGTMNLFLDLGMLITPIWAIFRLQLPTRRKLGVSAVFAVGLLTCAIATVGVVVRIPLLTDPDLTWIITRVGIWTMVEYCGTILVGCMPSFPRFFLFCRGKEPSITNNATRGSYTTRSRPKTAGSMKSNTTGKRPWTGHSHSMSTRTVNSHAYKDSNATTAVGVASPQSQSAKRLMSPTQSITSSNTFVSPISPMSPVYGSSPITNYNKNNNNNYTRNMRRDSEMGMGLHVGVGIAISTDRYEEPFSSPPRTPRRPSYGRNYGDLESGYGPGPGPAVVTRPRQASHGTIRSNRSVQSQSQRYHSRWNSSVSAVSDMSGSFGSRYGIGTYYEEASGEDDWSPLDGPASGGGYPTGPGGYPAGGGYPTGGGGRI</sequence>
<feature type="region of interest" description="Disordered" evidence="6">
    <location>
        <begin position="528"/>
        <end position="566"/>
    </location>
</feature>
<gene>
    <name evidence="9" type="ORF">B0T20DRAFT_2143</name>
</gene>
<dbReference type="GO" id="GO:0016020">
    <property type="term" value="C:membrane"/>
    <property type="evidence" value="ECO:0007669"/>
    <property type="project" value="UniProtKB-SubCell"/>
</dbReference>
<feature type="domain" description="Rhodopsin" evidence="8">
    <location>
        <begin position="50"/>
        <end position="285"/>
    </location>
</feature>
<feature type="compositionally biased region" description="Gly residues" evidence="6">
    <location>
        <begin position="540"/>
        <end position="566"/>
    </location>
</feature>
<name>A0AAE0PM49_SORBR</name>
<feature type="transmembrane region" description="Helical" evidence="7">
    <location>
        <begin position="189"/>
        <end position="216"/>
    </location>
</feature>
<feature type="transmembrane region" description="Helical" evidence="7">
    <location>
        <begin position="32"/>
        <end position="54"/>
    </location>
</feature>
<feature type="region of interest" description="Disordered" evidence="6">
    <location>
        <begin position="435"/>
        <end position="497"/>
    </location>
</feature>